<dbReference type="PROSITE" id="PS51123">
    <property type="entry name" value="OMPA_2"/>
    <property type="match status" value="1"/>
</dbReference>
<evidence type="ECO:0000256" key="1">
    <source>
        <dbReference type="PROSITE-ProRule" id="PRU00473"/>
    </source>
</evidence>
<dbReference type="InterPro" id="IPR036737">
    <property type="entry name" value="OmpA-like_sf"/>
</dbReference>
<feature type="domain" description="OmpA-like" evidence="4">
    <location>
        <begin position="363"/>
        <end position="482"/>
    </location>
</feature>
<feature type="transmembrane region" description="Helical" evidence="3">
    <location>
        <begin position="267"/>
        <end position="287"/>
    </location>
</feature>
<evidence type="ECO:0000256" key="2">
    <source>
        <dbReference type="SAM" id="MobiDB-lite"/>
    </source>
</evidence>
<dbReference type="InterPro" id="IPR006665">
    <property type="entry name" value="OmpA-like"/>
</dbReference>
<keyword evidence="3" id="KW-0812">Transmembrane</keyword>
<accession>H0F1Y5</accession>
<organism evidence="5 6">
    <name type="scientific">Achromobacter arsenitoxydans SY8</name>
    <dbReference type="NCBI Taxonomy" id="477184"/>
    <lineage>
        <taxon>Bacteria</taxon>
        <taxon>Pseudomonadati</taxon>
        <taxon>Pseudomonadota</taxon>
        <taxon>Betaproteobacteria</taxon>
        <taxon>Burkholderiales</taxon>
        <taxon>Alcaligenaceae</taxon>
        <taxon>Achromobacter</taxon>
    </lineage>
</organism>
<reference evidence="5 6" key="1">
    <citation type="journal article" date="2012" name="J. Bacteriol.">
        <title>Genome sequence of the highly efficient arsenite-oxidizing bacterium Achromobacter arsenitoxydans SY8.</title>
        <authorList>
            <person name="Li X."/>
            <person name="Hu Y."/>
            <person name="Gong J."/>
            <person name="Lin Y."/>
            <person name="Johnstone L."/>
            <person name="Rensing C."/>
            <person name="Wang G."/>
        </authorList>
    </citation>
    <scope>NUCLEOTIDE SEQUENCE [LARGE SCALE GENOMIC DNA]</scope>
    <source>
        <strain evidence="5 6">SY8</strain>
    </source>
</reference>
<protein>
    <submittedName>
        <fullName evidence="5">OmpA/MotB domain-containing protein</fullName>
    </submittedName>
</protein>
<dbReference type="PATRIC" id="fig|477184.5.peg.763"/>
<evidence type="ECO:0000256" key="3">
    <source>
        <dbReference type="SAM" id="Phobius"/>
    </source>
</evidence>
<gene>
    <name evidence="5" type="ORF">KYC_03857</name>
</gene>
<dbReference type="Pfam" id="PF00691">
    <property type="entry name" value="OmpA"/>
    <property type="match status" value="1"/>
</dbReference>
<proteinExistence type="predicted"/>
<dbReference type="InterPro" id="IPR050330">
    <property type="entry name" value="Bact_OuterMem_StrucFunc"/>
</dbReference>
<dbReference type="Gene3D" id="3.30.1330.60">
    <property type="entry name" value="OmpA-like domain"/>
    <property type="match status" value="1"/>
</dbReference>
<evidence type="ECO:0000313" key="5">
    <source>
        <dbReference type="EMBL" id="EHK67711.1"/>
    </source>
</evidence>
<dbReference type="Proteomes" id="UP000003113">
    <property type="component" value="Unassembled WGS sequence"/>
</dbReference>
<keyword evidence="3" id="KW-1133">Transmembrane helix</keyword>
<evidence type="ECO:0000259" key="4">
    <source>
        <dbReference type="PROSITE" id="PS51123"/>
    </source>
</evidence>
<name>H0F1Y5_9BURK</name>
<keyword evidence="6" id="KW-1185">Reference proteome</keyword>
<dbReference type="eggNOG" id="COG2885">
    <property type="taxonomic scope" value="Bacteria"/>
</dbReference>
<dbReference type="STRING" id="477184.KYC_03857"/>
<dbReference type="PANTHER" id="PTHR30329">
    <property type="entry name" value="STATOR ELEMENT OF FLAGELLAR MOTOR COMPLEX"/>
    <property type="match status" value="1"/>
</dbReference>
<dbReference type="AlphaFoldDB" id="H0F1Y5"/>
<dbReference type="GO" id="GO:0016020">
    <property type="term" value="C:membrane"/>
    <property type="evidence" value="ECO:0007669"/>
    <property type="project" value="UniProtKB-UniRule"/>
</dbReference>
<dbReference type="RefSeq" id="WP_008159039.1">
    <property type="nucleotide sequence ID" value="NZ_AGUF01000016.1"/>
</dbReference>
<dbReference type="EMBL" id="AGUF01000016">
    <property type="protein sequence ID" value="EHK67711.1"/>
    <property type="molecule type" value="Genomic_DNA"/>
</dbReference>
<sequence>MSLWGQHDAPVTVIVAGPDAALFFDDAATNSPDGLRKRWSADAAWVLADTPENLILMLRKALRSGADISVLLPLVPMGTDEMAMRGEWKRWRQAVTRCAVRGAKPVPVYAAVYACLGGYGDTPAHLNSMDAAGVWPDSAITMRQAVKTVRASSARMPPRSNLLRERLALATLDWAAEAALLVAIEEIASTPPFFLAGLLLVDGGTAVPDSSAWARWITARTGLRLSIPSSCRVAPALPSLNVEPAQDDGGEPPIPPREVRPRKTRRSATLAGLFVAAVLLSGGFAYWQTHQEIRRMSEGVSRYEAVPQDRIFAKCDALLQITEDQREFKRRLAYGGIQSWLDELAGAREAEARMSAAIAAYRPPPTSLRMDTMTTFEPGNARVQRHTARRLLEPVAILLRANPDLRVRIVGHTDATGNPQENLLLSLARAQAVRDELMAMSGADPASFDVAGMGAAQPRGDNALPAGRALNRRVEVSLTPAASARFACDALQVNLGGLRMRSLAGELRQR</sequence>
<keyword evidence="1 3" id="KW-0472">Membrane</keyword>
<comment type="caution">
    <text evidence="5">The sequence shown here is derived from an EMBL/GenBank/DDBJ whole genome shotgun (WGS) entry which is preliminary data.</text>
</comment>
<dbReference type="PANTHER" id="PTHR30329:SF20">
    <property type="entry name" value="EXPORTED PROTEIN"/>
    <property type="match status" value="1"/>
</dbReference>
<dbReference type="SUPFAM" id="SSF103088">
    <property type="entry name" value="OmpA-like"/>
    <property type="match status" value="1"/>
</dbReference>
<feature type="region of interest" description="Disordered" evidence="2">
    <location>
        <begin position="238"/>
        <end position="263"/>
    </location>
</feature>
<dbReference type="CDD" id="cd07185">
    <property type="entry name" value="OmpA_C-like"/>
    <property type="match status" value="1"/>
</dbReference>
<evidence type="ECO:0000313" key="6">
    <source>
        <dbReference type="Proteomes" id="UP000003113"/>
    </source>
</evidence>